<evidence type="ECO:0000313" key="1">
    <source>
        <dbReference type="EMBL" id="MPN58016.1"/>
    </source>
</evidence>
<sequence length="63" mass="6771">MKEENSIYRATVDLGPFDTGMDCVTTLSDFLANGVPEEAPTAYFRMIPVLQADVLSGAFVPAS</sequence>
<dbReference type="AlphaFoldDB" id="A0A645J3J6"/>
<dbReference type="EMBL" id="VSSQ01130267">
    <property type="protein sequence ID" value="MPN58016.1"/>
    <property type="molecule type" value="Genomic_DNA"/>
</dbReference>
<comment type="caution">
    <text evidence="1">The sequence shown here is derived from an EMBL/GenBank/DDBJ whole genome shotgun (WGS) entry which is preliminary data.</text>
</comment>
<reference evidence="1" key="1">
    <citation type="submission" date="2019-08" db="EMBL/GenBank/DDBJ databases">
        <authorList>
            <person name="Kucharzyk K."/>
            <person name="Murdoch R.W."/>
            <person name="Higgins S."/>
            <person name="Loffler F."/>
        </authorList>
    </citation>
    <scope>NUCLEOTIDE SEQUENCE</scope>
</reference>
<accession>A0A645J3J6</accession>
<proteinExistence type="predicted"/>
<name>A0A645J3J6_9ZZZZ</name>
<gene>
    <name evidence="1" type="ORF">SDC9_205713</name>
</gene>
<organism evidence="1">
    <name type="scientific">bioreactor metagenome</name>
    <dbReference type="NCBI Taxonomy" id="1076179"/>
    <lineage>
        <taxon>unclassified sequences</taxon>
        <taxon>metagenomes</taxon>
        <taxon>ecological metagenomes</taxon>
    </lineage>
</organism>
<protein>
    <submittedName>
        <fullName evidence="1">Uncharacterized protein</fullName>
    </submittedName>
</protein>